<protein>
    <submittedName>
        <fullName evidence="3">Nitric oxide reductase NorD protein</fullName>
    </submittedName>
</protein>
<dbReference type="EMBL" id="FOOU01000012">
    <property type="protein sequence ID" value="SFG74131.1"/>
    <property type="molecule type" value="Genomic_DNA"/>
</dbReference>
<evidence type="ECO:0000313" key="3">
    <source>
        <dbReference type="EMBL" id="SFG74131.1"/>
    </source>
</evidence>
<dbReference type="PANTHER" id="PTHR41248">
    <property type="entry name" value="NORD PROTEIN"/>
    <property type="match status" value="1"/>
</dbReference>
<evidence type="ECO:0000259" key="2">
    <source>
        <dbReference type="PROSITE" id="PS50234"/>
    </source>
</evidence>
<dbReference type="RefSeq" id="WP_090729227.1">
    <property type="nucleotide sequence ID" value="NZ_FOOU01000012.1"/>
</dbReference>
<dbReference type="Gene3D" id="3.40.50.410">
    <property type="entry name" value="von Willebrand factor, type A domain"/>
    <property type="match status" value="1"/>
</dbReference>
<dbReference type="InterPro" id="IPR036465">
    <property type="entry name" value="vWFA_dom_sf"/>
</dbReference>
<dbReference type="Pfam" id="PF00092">
    <property type="entry name" value="VWA"/>
    <property type="match status" value="1"/>
</dbReference>
<accession>A0A1I2UHC4</accession>
<sequence length="613" mass="70060">MEEQVGKYWDRLISRMADPAWEHEAVTLESVRKPLSVFFRTLGGDGGLSIRASIQTESSLRRNWLQRMAGSGKRISLAWRSAETLHLPDRINLFPDAELNRELYYWLAAMATAPAFDELSWIERSQQQVLFILQRYPGLVDRYHRLVTAAIGFRPDPKRLNSQEAAQECDIQQALYSPGSIGQLSECQRDPLPVLLWLHPTPPQSAVANEVCQSASQQEPSSQGETKQSEQQKKRKAKRKKAESNQGGLLTLRHETSLFSVAEMANLDRAEDEDDDLQDAENNANEMDELTITRDNNTTAKRVRFDLDLPSAQEEEVILATGHLLPEWDFRNQVLVKDHCSLLTIKAAVTDSGELPDRLKPAARRLRRQFLALRPQSTWVKHQEEGSELDLEAYLQFRGQRAAGQQVEEPRLYSALEKKERDLACLLLADLSLSTDAWVGDQARVIDIIRDSLYLFSEALQQTGDQFSICGFSSRYRNHVRFHLLKSFNQPYSRQVRQQIEAIKPGYYTRMGAAIRRSTELLNLQPQKQKLLLILTDGKPNDLDYYEGRYGIEDTRMAIIEARKAGLIPFCITIDEEAEDYLPYLFGRGHYTLIRRAAELPAKLPQLYARLTS</sequence>
<name>A0A1I2UHC4_9GAMM</name>
<proteinExistence type="predicted"/>
<keyword evidence="4" id="KW-1185">Reference proteome</keyword>
<dbReference type="OrthoDB" id="9758211at2"/>
<dbReference type="SMART" id="SM00327">
    <property type="entry name" value="VWA"/>
    <property type="match status" value="1"/>
</dbReference>
<organism evidence="3 4">
    <name type="scientific">Neptunomonas qingdaonensis</name>
    <dbReference type="NCBI Taxonomy" id="1045558"/>
    <lineage>
        <taxon>Bacteria</taxon>
        <taxon>Pseudomonadati</taxon>
        <taxon>Pseudomonadota</taxon>
        <taxon>Gammaproteobacteria</taxon>
        <taxon>Oceanospirillales</taxon>
        <taxon>Oceanospirillaceae</taxon>
        <taxon>Neptunomonas</taxon>
    </lineage>
</organism>
<evidence type="ECO:0000313" key="4">
    <source>
        <dbReference type="Proteomes" id="UP000198623"/>
    </source>
</evidence>
<dbReference type="InterPro" id="IPR002035">
    <property type="entry name" value="VWF_A"/>
</dbReference>
<gene>
    <name evidence="3" type="ORF">SAMN05216175_11295</name>
</gene>
<dbReference type="Proteomes" id="UP000198623">
    <property type="component" value="Unassembled WGS sequence"/>
</dbReference>
<dbReference type="PANTHER" id="PTHR41248:SF1">
    <property type="entry name" value="NORD PROTEIN"/>
    <property type="match status" value="1"/>
</dbReference>
<dbReference type="InterPro" id="IPR051928">
    <property type="entry name" value="NorD/CobT"/>
</dbReference>
<feature type="domain" description="VWFA" evidence="2">
    <location>
        <begin position="422"/>
        <end position="611"/>
    </location>
</feature>
<dbReference type="STRING" id="1045558.SAMN05216175_11295"/>
<evidence type="ECO:0000256" key="1">
    <source>
        <dbReference type="SAM" id="MobiDB-lite"/>
    </source>
</evidence>
<feature type="region of interest" description="Disordered" evidence="1">
    <location>
        <begin position="208"/>
        <end position="249"/>
    </location>
</feature>
<dbReference type="SUPFAM" id="SSF53300">
    <property type="entry name" value="vWA-like"/>
    <property type="match status" value="1"/>
</dbReference>
<dbReference type="CDD" id="cd01454">
    <property type="entry name" value="vWA_norD_type"/>
    <property type="match status" value="1"/>
</dbReference>
<dbReference type="PROSITE" id="PS50234">
    <property type="entry name" value="VWFA"/>
    <property type="match status" value="1"/>
</dbReference>
<reference evidence="4" key="1">
    <citation type="submission" date="2016-10" db="EMBL/GenBank/DDBJ databases">
        <authorList>
            <person name="Varghese N."/>
            <person name="Submissions S."/>
        </authorList>
    </citation>
    <scope>NUCLEOTIDE SEQUENCE [LARGE SCALE GENOMIC DNA]</scope>
    <source>
        <strain evidence="4">CGMCC 1.10971</strain>
    </source>
</reference>
<feature type="compositionally biased region" description="Polar residues" evidence="1">
    <location>
        <begin position="208"/>
        <end position="226"/>
    </location>
</feature>
<dbReference type="AlphaFoldDB" id="A0A1I2UHC4"/>